<evidence type="ECO:0000313" key="6">
    <source>
        <dbReference type="EMBL" id="RKQ95199.1"/>
    </source>
</evidence>
<feature type="transmembrane region" description="Helical" evidence="5">
    <location>
        <begin position="53"/>
        <end position="72"/>
    </location>
</feature>
<comment type="caution">
    <text evidence="6">The sequence shown here is derived from an EMBL/GenBank/DDBJ whole genome shotgun (WGS) entry which is preliminary data.</text>
</comment>
<comment type="subcellular location">
    <subcellularLocation>
        <location evidence="1">Membrane</location>
        <topology evidence="1">Multi-pass membrane protein</topology>
    </subcellularLocation>
</comment>
<dbReference type="InterPro" id="IPR032808">
    <property type="entry name" value="DoxX"/>
</dbReference>
<dbReference type="OrthoDB" id="7629936at2"/>
<sequence length="147" mass="15633">MGRIMKFIKPGLGLLLAAFLIFMGLQKFGDANPVFQYIAEQSGLAFFEPQVRVLTGVLEILAAALLLAGVFLKRFEGFGAALSLAVIGGAIVFHLSPWLGINAPVAFTADGGYERSPMLFGMAIVFAAVAAVVTWMDRDKLPLVGKG</sequence>
<gene>
    <name evidence="6" type="ORF">C7435_2888</name>
</gene>
<keyword evidence="2 5" id="KW-0812">Transmembrane</keyword>
<dbReference type="GO" id="GO:0016020">
    <property type="term" value="C:membrane"/>
    <property type="evidence" value="ECO:0007669"/>
    <property type="project" value="UniProtKB-SubCell"/>
</dbReference>
<feature type="transmembrane region" description="Helical" evidence="5">
    <location>
        <begin position="79"/>
        <end position="99"/>
    </location>
</feature>
<organism evidence="6 7">
    <name type="scientific">Maricaulis maris</name>
    <dbReference type="NCBI Taxonomy" id="74318"/>
    <lineage>
        <taxon>Bacteria</taxon>
        <taxon>Pseudomonadati</taxon>
        <taxon>Pseudomonadota</taxon>
        <taxon>Alphaproteobacteria</taxon>
        <taxon>Maricaulales</taxon>
        <taxon>Maricaulaceae</taxon>
        <taxon>Maricaulis</taxon>
    </lineage>
</organism>
<dbReference type="EMBL" id="RBIM01000007">
    <property type="protein sequence ID" value="RKQ95199.1"/>
    <property type="molecule type" value="Genomic_DNA"/>
</dbReference>
<dbReference type="Proteomes" id="UP000273675">
    <property type="component" value="Unassembled WGS sequence"/>
</dbReference>
<name>A0A495D354_9PROT</name>
<evidence type="ECO:0000256" key="2">
    <source>
        <dbReference type="ARBA" id="ARBA00022692"/>
    </source>
</evidence>
<protein>
    <submittedName>
        <fullName evidence="6">DoxX-like protein</fullName>
    </submittedName>
</protein>
<feature type="transmembrane region" description="Helical" evidence="5">
    <location>
        <begin position="119"/>
        <end position="136"/>
    </location>
</feature>
<dbReference type="Pfam" id="PF13564">
    <property type="entry name" value="DoxX_2"/>
    <property type="match status" value="1"/>
</dbReference>
<evidence type="ECO:0000256" key="1">
    <source>
        <dbReference type="ARBA" id="ARBA00004141"/>
    </source>
</evidence>
<reference evidence="6 7" key="1">
    <citation type="submission" date="2018-10" db="EMBL/GenBank/DDBJ databases">
        <title>Genomic Encyclopedia of Type Strains, Phase IV (KMG-IV): sequencing the most valuable type-strain genomes for metagenomic binning, comparative biology and taxonomic classification.</title>
        <authorList>
            <person name="Goeker M."/>
        </authorList>
    </citation>
    <scope>NUCLEOTIDE SEQUENCE [LARGE SCALE GENOMIC DNA]</scope>
    <source>
        <strain evidence="6 7">DSM 4734</strain>
    </source>
</reference>
<keyword evidence="4 5" id="KW-0472">Membrane</keyword>
<evidence type="ECO:0000313" key="7">
    <source>
        <dbReference type="Proteomes" id="UP000273675"/>
    </source>
</evidence>
<evidence type="ECO:0000256" key="5">
    <source>
        <dbReference type="SAM" id="Phobius"/>
    </source>
</evidence>
<keyword evidence="3 5" id="KW-1133">Transmembrane helix</keyword>
<proteinExistence type="predicted"/>
<accession>A0A495D354</accession>
<evidence type="ECO:0000256" key="3">
    <source>
        <dbReference type="ARBA" id="ARBA00022989"/>
    </source>
</evidence>
<dbReference type="AlphaFoldDB" id="A0A495D354"/>
<evidence type="ECO:0000256" key="4">
    <source>
        <dbReference type="ARBA" id="ARBA00023136"/>
    </source>
</evidence>